<evidence type="ECO:0000256" key="22">
    <source>
        <dbReference type="ARBA" id="ARBA00045018"/>
    </source>
</evidence>
<keyword evidence="6 25" id="KW-0472">Membrane</keyword>
<dbReference type="InterPro" id="IPR052187">
    <property type="entry name" value="MFSD1"/>
</dbReference>
<evidence type="ECO:0000256" key="9">
    <source>
        <dbReference type="ARBA" id="ARBA00044878"/>
    </source>
</evidence>
<dbReference type="GO" id="GO:0022857">
    <property type="term" value="F:transmembrane transporter activity"/>
    <property type="evidence" value="ECO:0007669"/>
    <property type="project" value="InterPro"/>
</dbReference>
<dbReference type="CDD" id="cd06174">
    <property type="entry name" value="MFS"/>
    <property type="match status" value="1"/>
</dbReference>
<feature type="transmembrane region" description="Helical" evidence="25">
    <location>
        <begin position="499"/>
        <end position="521"/>
    </location>
</feature>
<dbReference type="PANTHER" id="PTHR23512">
    <property type="entry name" value="MAJOR FACILITATOR SUPERFAMILY DOMAIN-CONTAINING PROTEIN 1"/>
    <property type="match status" value="1"/>
</dbReference>
<evidence type="ECO:0000256" key="20">
    <source>
        <dbReference type="ARBA" id="ARBA00044924"/>
    </source>
</evidence>
<comment type="catalytic activity">
    <reaction evidence="15">
        <text>L-arginyl-L-alpha-amino acid(out) = L-arginyl-L-alpha-amino acid(in)</text>
        <dbReference type="Rhea" id="RHEA:79371"/>
        <dbReference type="ChEBI" id="CHEBI:84315"/>
    </reaction>
</comment>
<evidence type="ECO:0000256" key="21">
    <source>
        <dbReference type="ARBA" id="ARBA00044985"/>
    </source>
</evidence>
<dbReference type="AlphaFoldDB" id="V6LY46"/>
<name>V6LY46_9EUKA</name>
<dbReference type="EMBL" id="AUWU02000002">
    <property type="protein sequence ID" value="KAH0576567.1"/>
    <property type="molecule type" value="Genomic_DNA"/>
</dbReference>
<comment type="similarity">
    <text evidence="2">Belongs to the major facilitator superfamily.</text>
</comment>
<dbReference type="Proteomes" id="UP000018208">
    <property type="component" value="Unassembled WGS sequence"/>
</dbReference>
<comment type="catalytic activity">
    <reaction evidence="18">
        <text>L-histidyl-L-alpha-amino acid(out) = L-histidyl-L-alpha-amino acid(in)</text>
        <dbReference type="Rhea" id="RHEA:79379"/>
        <dbReference type="ChEBI" id="CHEBI:229964"/>
    </reaction>
</comment>
<evidence type="ECO:0000256" key="25">
    <source>
        <dbReference type="SAM" id="Phobius"/>
    </source>
</evidence>
<evidence type="ECO:0000256" key="24">
    <source>
        <dbReference type="ARBA" id="ARBA00046376"/>
    </source>
</evidence>
<keyword evidence="4 25" id="KW-0812">Transmembrane</keyword>
<evidence type="ECO:0000256" key="14">
    <source>
        <dbReference type="ARBA" id="ARBA00044898"/>
    </source>
</evidence>
<comment type="catalytic activity">
    <reaction evidence="9">
        <text>L-histidyl-glycine(out) = L-histidyl-glycine(in)</text>
        <dbReference type="Rhea" id="RHEA:79395"/>
        <dbReference type="ChEBI" id="CHEBI:229957"/>
    </reaction>
</comment>
<dbReference type="Gene3D" id="1.20.1250.20">
    <property type="entry name" value="MFS general substrate transporter like domains"/>
    <property type="match status" value="2"/>
</dbReference>
<comment type="catalytic activity">
    <reaction evidence="10">
        <text>L-alpha-aminoacyl-L-arginine(out) = L-alpha-aminoacyl-L-arginine(in)</text>
        <dbReference type="Rhea" id="RHEA:79367"/>
        <dbReference type="ChEBI" id="CHEBI:229968"/>
    </reaction>
</comment>
<comment type="subcellular location">
    <subcellularLocation>
        <location evidence="1">Lysosome membrane</location>
        <topology evidence="1">Multi-pass membrane protein</topology>
    </subcellularLocation>
</comment>
<dbReference type="EMBL" id="KI546089">
    <property type="protein sequence ID" value="EST45709.1"/>
    <property type="molecule type" value="Genomic_DNA"/>
</dbReference>
<comment type="catalytic activity">
    <reaction evidence="8">
        <text>L-lysyl-L-alanine(out) = L-lysyl-L-alanine(in)</text>
        <dbReference type="Rhea" id="RHEA:79399"/>
        <dbReference type="ChEBI" id="CHEBI:229954"/>
    </reaction>
</comment>
<evidence type="ECO:0000256" key="19">
    <source>
        <dbReference type="ARBA" id="ARBA00044919"/>
    </source>
</evidence>
<feature type="transmembrane region" description="Helical" evidence="25">
    <location>
        <begin position="441"/>
        <end position="460"/>
    </location>
</feature>
<evidence type="ECO:0000256" key="4">
    <source>
        <dbReference type="ARBA" id="ARBA00022692"/>
    </source>
</evidence>
<comment type="catalytic activity">
    <reaction evidence="11">
        <text>L-alpha-aminoacyl-L-histidine(out) = L-alpha-aminoacyl-L-histidine(in)</text>
        <dbReference type="Rhea" id="RHEA:79375"/>
        <dbReference type="ChEBI" id="CHEBI:229967"/>
    </reaction>
</comment>
<gene>
    <name evidence="26" type="ORF">SS50377_14281</name>
    <name evidence="27" type="ORF">SS50377_22131</name>
</gene>
<comment type="subunit">
    <text evidence="24">Homodimer. Interacts with lysosomal protein GLMP (via lumenal domain); the interaction starts while both proteins are still in the endoplasmic reticulum and is required for stabilization of MFSD1 in lysosomes but has no direct effect on its targeting to lysosomes or transporter activity.</text>
</comment>
<evidence type="ECO:0000256" key="10">
    <source>
        <dbReference type="ARBA" id="ARBA00044881"/>
    </source>
</evidence>
<keyword evidence="5 25" id="KW-1133">Transmembrane helix</keyword>
<comment type="catalytic activity">
    <reaction evidence="16">
        <text>L-lysyl-L-lysine(out) = L-lysyl-L-lysine(in)</text>
        <dbReference type="Rhea" id="RHEA:79403"/>
        <dbReference type="ChEBI" id="CHEBI:229956"/>
    </reaction>
</comment>
<feature type="transmembrane region" description="Helical" evidence="25">
    <location>
        <begin position="379"/>
        <end position="404"/>
    </location>
</feature>
<keyword evidence="7" id="KW-0458">Lysosome</keyword>
<reference evidence="27" key="2">
    <citation type="submission" date="2020-12" db="EMBL/GenBank/DDBJ databases">
        <title>New Spironucleus salmonicida genome in near-complete chromosomes.</title>
        <authorList>
            <person name="Xu F."/>
            <person name="Kurt Z."/>
            <person name="Jimenez-Gonzalez A."/>
            <person name="Astvaldsson A."/>
            <person name="Andersson J.O."/>
            <person name="Svard S.G."/>
        </authorList>
    </citation>
    <scope>NUCLEOTIDE SEQUENCE</scope>
    <source>
        <strain evidence="27">ATCC 50377</strain>
    </source>
</reference>
<dbReference type="InterPro" id="IPR011701">
    <property type="entry name" value="MFS"/>
</dbReference>
<reference evidence="26 27" key="1">
    <citation type="journal article" date="2014" name="PLoS Genet.">
        <title>The Genome of Spironucleus salmonicida Highlights a Fish Pathogen Adapted to Fluctuating Environments.</title>
        <authorList>
            <person name="Xu F."/>
            <person name="Jerlstrom-Hultqvist J."/>
            <person name="Einarsson E."/>
            <person name="Astvaldsson A."/>
            <person name="Svard S.G."/>
            <person name="Andersson J.O."/>
        </authorList>
    </citation>
    <scope>NUCLEOTIDE SEQUENCE</scope>
    <source>
        <strain evidence="27">ATCC 50377</strain>
    </source>
</reference>
<evidence type="ECO:0000313" key="28">
    <source>
        <dbReference type="Proteomes" id="UP000018208"/>
    </source>
</evidence>
<dbReference type="GO" id="GO:0005765">
    <property type="term" value="C:lysosomal membrane"/>
    <property type="evidence" value="ECO:0007669"/>
    <property type="project" value="UniProtKB-SubCell"/>
</dbReference>
<keyword evidence="3" id="KW-0813">Transport</keyword>
<evidence type="ECO:0000256" key="3">
    <source>
        <dbReference type="ARBA" id="ARBA00022448"/>
    </source>
</evidence>
<feature type="transmembrane region" description="Helical" evidence="25">
    <location>
        <begin position="157"/>
        <end position="176"/>
    </location>
</feature>
<protein>
    <recommendedName>
        <fullName evidence="21">Lysosomal dipeptide transporter MFSD1</fullName>
    </recommendedName>
    <alternativeName>
        <fullName evidence="22">Major facilitator superfamily domain-containing protein 1</fullName>
    </alternativeName>
</protein>
<evidence type="ECO:0000313" key="27">
    <source>
        <dbReference type="EMBL" id="KAH0576567.1"/>
    </source>
</evidence>
<feature type="transmembrane region" description="Helical" evidence="25">
    <location>
        <begin position="416"/>
        <end position="436"/>
    </location>
</feature>
<comment type="catalytic activity">
    <reaction evidence="20">
        <text>L-lysyl-glycine(out) = L-lysyl-glycine(in)</text>
        <dbReference type="Rhea" id="RHEA:79407"/>
        <dbReference type="ChEBI" id="CHEBI:191202"/>
    </reaction>
</comment>
<comment type="catalytic activity">
    <reaction evidence="17">
        <text>L-arginyl-glycine(out) = L-arginyl-glycine(in)</text>
        <dbReference type="Rhea" id="RHEA:79391"/>
        <dbReference type="ChEBI" id="CHEBI:229955"/>
    </reaction>
</comment>
<dbReference type="Pfam" id="PF07690">
    <property type="entry name" value="MFS_1"/>
    <property type="match status" value="1"/>
</dbReference>
<comment type="catalytic activity">
    <reaction evidence="12">
        <text>L-lysyl-L-alpha-amino acid(out) = L-lysyl-L-alpha-amino acid(in)</text>
        <dbReference type="Rhea" id="RHEA:79387"/>
        <dbReference type="ChEBI" id="CHEBI:229965"/>
    </reaction>
</comment>
<comment type="catalytic activity">
    <reaction evidence="14">
        <text>L-aspartyl-L-lysine(out) = L-aspartyl-L-lysine(in)</text>
        <dbReference type="Rhea" id="RHEA:79411"/>
        <dbReference type="ChEBI" id="CHEBI:229953"/>
    </reaction>
</comment>
<evidence type="ECO:0000256" key="6">
    <source>
        <dbReference type="ARBA" id="ARBA00023136"/>
    </source>
</evidence>
<evidence type="ECO:0000256" key="17">
    <source>
        <dbReference type="ARBA" id="ARBA00044903"/>
    </source>
</evidence>
<feature type="transmembrane region" description="Helical" evidence="25">
    <location>
        <begin position="466"/>
        <end position="487"/>
    </location>
</feature>
<feature type="transmembrane region" description="Helical" evidence="25">
    <location>
        <begin position="533"/>
        <end position="553"/>
    </location>
</feature>
<evidence type="ECO:0000256" key="13">
    <source>
        <dbReference type="ARBA" id="ARBA00044893"/>
    </source>
</evidence>
<comment type="catalytic activity">
    <reaction evidence="19">
        <text>L-alanyl-L-lysine(out) = L-alanyl-L-lysine(in)</text>
        <dbReference type="Rhea" id="RHEA:79415"/>
        <dbReference type="ChEBI" id="CHEBI:192470"/>
    </reaction>
</comment>
<accession>V6LY46</accession>
<dbReference type="OrthoDB" id="424834at2759"/>
<evidence type="ECO:0000313" key="26">
    <source>
        <dbReference type="EMBL" id="EST45709.1"/>
    </source>
</evidence>
<evidence type="ECO:0000256" key="23">
    <source>
        <dbReference type="ARBA" id="ARBA00045709"/>
    </source>
</evidence>
<evidence type="ECO:0000256" key="1">
    <source>
        <dbReference type="ARBA" id="ARBA00004155"/>
    </source>
</evidence>
<evidence type="ECO:0000256" key="11">
    <source>
        <dbReference type="ARBA" id="ARBA00044884"/>
    </source>
</evidence>
<comment type="function">
    <text evidence="23">Lysosomal dipeptide uniporter that selectively exports lysine, arginine or histidine-containing dipeptides with a net positive charge from the lysosome lumen into the cytosol. Could play a role in a specific type of protein O-glycosylation indirectly regulating macrophages migration and tissue invasion. Also essential for liver homeostasis.</text>
</comment>
<evidence type="ECO:0000256" key="7">
    <source>
        <dbReference type="ARBA" id="ARBA00023228"/>
    </source>
</evidence>
<dbReference type="InterPro" id="IPR036259">
    <property type="entry name" value="MFS_trans_sf"/>
</dbReference>
<evidence type="ECO:0000256" key="5">
    <source>
        <dbReference type="ARBA" id="ARBA00022989"/>
    </source>
</evidence>
<evidence type="ECO:0000256" key="12">
    <source>
        <dbReference type="ARBA" id="ARBA00044891"/>
    </source>
</evidence>
<sequence>MKQKQKAPKSRRLEMMESVQKMQVKHYKRANISSRMSNQSRMSHQTNFTSKTQVTLRTNHVPVFANERQISKQIPKNEESVESSGFEILCCFIAGTLASFSGLYIGDSIAAQQTYIQPLMGVDDSQIGFLASCIFLGSLFMPLVCAPFIDKYGPIKCGIFMNIYNVILCIPMPFFYRNYNALLGIRLIAGAFPEATFSVQSAMVVKYLPKRLESLGFGICMSVATSANLISFFIIPALMDELMYDSTQADDAVTNVQFISVLKTTYWMNVYVSLASLMVFILTCIPLLKIDKKIEMKKLEELKQNQSENKDDSMNFDDFEDNEVNQILTAHIEEQLINNQSKKHIQDVMSQLQPLKQRIPNNFSIMYFAKKVFFLPLDYWLICSAFCLLLSCCYGAQTLIITYLNNHISYADTAGIVRSVASILGGPICGAFVSWIGQRPLLNIIFFALAIVSFALLFLSQSLPSYIPAFFIGFFDGSSATVGKSLFSYVVEPSQLNNAYAFGGIMLNIGQFAFPPVAGALSLINVPDESAGIIWFYIIMLIVGMGISIVVFIRDKRYFNGVLSKVPEI</sequence>
<comment type="catalytic activity">
    <reaction evidence="13">
        <text>L-alpha-aminoacyl-L-lysine(out) = L-alpha-aminoacyl-L-lysine(in)</text>
        <dbReference type="Rhea" id="RHEA:79383"/>
        <dbReference type="ChEBI" id="CHEBI:229966"/>
    </reaction>
</comment>
<evidence type="ECO:0000256" key="18">
    <source>
        <dbReference type="ARBA" id="ARBA00044912"/>
    </source>
</evidence>
<organism evidence="26">
    <name type="scientific">Spironucleus salmonicida</name>
    <dbReference type="NCBI Taxonomy" id="348837"/>
    <lineage>
        <taxon>Eukaryota</taxon>
        <taxon>Metamonada</taxon>
        <taxon>Diplomonadida</taxon>
        <taxon>Hexamitidae</taxon>
        <taxon>Hexamitinae</taxon>
        <taxon>Spironucleus</taxon>
    </lineage>
</organism>
<feature type="transmembrane region" description="Helical" evidence="25">
    <location>
        <begin position="126"/>
        <end position="145"/>
    </location>
</feature>
<dbReference type="PANTHER" id="PTHR23512:SF3">
    <property type="entry name" value="MAJOR FACILITATOR SUPERFAMILY DOMAIN-CONTAINING PROTEIN 1"/>
    <property type="match status" value="1"/>
</dbReference>
<feature type="transmembrane region" description="Helical" evidence="25">
    <location>
        <begin position="266"/>
        <end position="288"/>
    </location>
</feature>
<evidence type="ECO:0000256" key="2">
    <source>
        <dbReference type="ARBA" id="ARBA00008335"/>
    </source>
</evidence>
<evidence type="ECO:0000256" key="15">
    <source>
        <dbReference type="ARBA" id="ARBA00044899"/>
    </source>
</evidence>
<dbReference type="SUPFAM" id="SSF103473">
    <property type="entry name" value="MFS general substrate transporter"/>
    <property type="match status" value="1"/>
</dbReference>
<proteinExistence type="inferred from homology"/>
<keyword evidence="28" id="KW-1185">Reference proteome</keyword>
<evidence type="ECO:0000256" key="16">
    <source>
        <dbReference type="ARBA" id="ARBA00044900"/>
    </source>
</evidence>
<dbReference type="VEuPathDB" id="GiardiaDB:SS50377_22131"/>
<feature type="transmembrane region" description="Helical" evidence="25">
    <location>
        <begin position="217"/>
        <end position="239"/>
    </location>
</feature>
<evidence type="ECO:0000256" key="8">
    <source>
        <dbReference type="ARBA" id="ARBA00044876"/>
    </source>
</evidence>